<evidence type="ECO:0000259" key="4">
    <source>
        <dbReference type="SMART" id="SM01174"/>
    </source>
</evidence>
<keyword evidence="2" id="KW-0788">Thiol protease</keyword>
<proteinExistence type="inferred from homology"/>
<dbReference type="InterPro" id="IPR025257">
    <property type="entry name" value="MINDY-3/4_CD"/>
</dbReference>
<reference evidence="5 6" key="1">
    <citation type="submission" date="2021-04" db="EMBL/GenBank/DDBJ databases">
        <authorList>
            <person name="De Guttry C."/>
            <person name="Zahm M."/>
            <person name="Klopp C."/>
            <person name="Cabau C."/>
            <person name="Louis A."/>
            <person name="Berthelot C."/>
            <person name="Parey E."/>
            <person name="Roest Crollius H."/>
            <person name="Montfort J."/>
            <person name="Robinson-Rechavi M."/>
            <person name="Bucao C."/>
            <person name="Bouchez O."/>
            <person name="Gislard M."/>
            <person name="Lluch J."/>
            <person name="Milhes M."/>
            <person name="Lampietro C."/>
            <person name="Lopez Roques C."/>
            <person name="Donnadieu C."/>
            <person name="Braasch I."/>
            <person name="Desvignes T."/>
            <person name="Postlethwait J."/>
            <person name="Bobe J."/>
            <person name="Wedekind C."/>
            <person name="Guiguen Y."/>
        </authorList>
    </citation>
    <scope>NUCLEOTIDE SEQUENCE [LARGE SCALE GENOMIC DNA]</scope>
    <source>
        <strain evidence="5">Cs_M1</strain>
        <tissue evidence="5">Blood</tissue>
    </source>
</reference>
<dbReference type="GO" id="GO:0071108">
    <property type="term" value="P:protein K48-linked deubiquitination"/>
    <property type="evidence" value="ECO:0007669"/>
    <property type="project" value="InterPro"/>
</dbReference>
<keyword evidence="2" id="KW-0645">Protease</keyword>
<comment type="catalytic activity">
    <reaction evidence="2">
        <text>Thiol-dependent hydrolysis of ester, thioester, amide, peptide and isopeptide bonds formed by the C-terminal Gly of ubiquitin (a 76-residue protein attached to proteins as an intracellular targeting signal).</text>
        <dbReference type="EC" id="3.4.19.12"/>
    </reaction>
</comment>
<comment type="function">
    <text evidence="2">Hydrolase that can remove 'Lys-48'-linked conjugated ubiquitin from proteins.</text>
</comment>
<protein>
    <recommendedName>
        <fullName evidence="2">Ubiquitin carboxyl-terminal hydrolase MINDY</fullName>
        <ecNumber evidence="2">3.4.19.12</ecNumber>
    </recommendedName>
</protein>
<accession>A0AAN8QA01</accession>
<keyword evidence="6" id="KW-1185">Reference proteome</keyword>
<evidence type="ECO:0000256" key="3">
    <source>
        <dbReference type="SAM" id="MobiDB-lite"/>
    </source>
</evidence>
<dbReference type="PANTHER" id="PTHR12473:SF18">
    <property type="entry name" value="INACTIVE UBIQUITIN CARBOXYL-TERMINAL HYDROLASE MINDY-4B"/>
    <property type="match status" value="1"/>
</dbReference>
<dbReference type="SMART" id="SM01174">
    <property type="entry name" value="DUF4205"/>
    <property type="match status" value="1"/>
</dbReference>
<dbReference type="EMBL" id="JAGTTL010000032">
    <property type="protein sequence ID" value="KAK6297079.1"/>
    <property type="molecule type" value="Genomic_DNA"/>
</dbReference>
<dbReference type="GO" id="GO:0004843">
    <property type="term" value="F:cysteine-type deubiquitinase activity"/>
    <property type="evidence" value="ECO:0007669"/>
    <property type="project" value="UniProtKB-UniRule"/>
</dbReference>
<dbReference type="AlphaFoldDB" id="A0AAN8QA01"/>
<evidence type="ECO:0000256" key="1">
    <source>
        <dbReference type="ARBA" id="ARBA00011074"/>
    </source>
</evidence>
<dbReference type="GO" id="GO:1990380">
    <property type="term" value="F:K48-linked deubiquitinase activity"/>
    <property type="evidence" value="ECO:0007669"/>
    <property type="project" value="UniProtKB-UniRule"/>
</dbReference>
<comment type="caution">
    <text evidence="5">The sequence shown here is derived from an EMBL/GenBank/DDBJ whole genome shotgun (WGS) entry which is preliminary data.</text>
</comment>
<feature type="region of interest" description="Disordered" evidence="3">
    <location>
        <begin position="113"/>
        <end position="140"/>
    </location>
</feature>
<name>A0AAN8QA01_9TELE</name>
<dbReference type="GO" id="GO:0006508">
    <property type="term" value="P:proteolysis"/>
    <property type="evidence" value="ECO:0007669"/>
    <property type="project" value="UniProtKB-KW"/>
</dbReference>
<keyword evidence="2" id="KW-0378">Hydrolase</keyword>
<keyword evidence="2" id="KW-0833">Ubl conjugation pathway</keyword>
<dbReference type="InterPro" id="IPR039785">
    <property type="entry name" value="MINY3/4"/>
</dbReference>
<gene>
    <name evidence="5" type="ORF">J4Q44_G00332210</name>
</gene>
<evidence type="ECO:0000313" key="6">
    <source>
        <dbReference type="Proteomes" id="UP001356427"/>
    </source>
</evidence>
<dbReference type="PANTHER" id="PTHR12473">
    <property type="entry name" value="UBIQUITIN CARBOXYL-TERMINAL HYDROLASE MINDY-4-RELATED"/>
    <property type="match status" value="1"/>
</dbReference>
<comment type="similarity">
    <text evidence="1 2">Belongs to the MINDY deubiquitinase family. FAM188 subfamily.</text>
</comment>
<dbReference type="Proteomes" id="UP001356427">
    <property type="component" value="Unassembled WGS sequence"/>
</dbReference>
<evidence type="ECO:0000313" key="5">
    <source>
        <dbReference type="EMBL" id="KAK6297079.1"/>
    </source>
</evidence>
<sequence>MEHGQWAFTHLSRCWHSGPVSIEERTLTPWTRASILLNISLQHIMRLDIKGSSSSRQGALLWPSLQMEEDPDIVNRNTELDDILRQISELGKWREILNASGLELQDCIIKRPLERTKPEEDSEDGTGRPPTTAQPPRGHTNLLTVPYSIPRALAVSPSLGGLPVTPELAGNLRKILFGNTFYVFNYEWKKSFFKFREPYSNLSYALEAERGGSRAIQMVVQANIIKYLLFTRQTNSDCCRLQSLSEVGEKEQERALAASLTDILWAAGEERSATISFVTSDYCFTPHLDYKLDNFTERLQLFSFKKKEDVRKFVYEHIQCFKDEGSHGVILFLYSLIFSRTIARLREDLDCTTSHLLHLSLGNFVCRQALMNLLLTGRASPNVFNGTLHCGDDGSPLEKPLHGVLARSDVGYLHWSRELLERTKLPMVGSMLKTPKLPIWVCSINGTYSVLFSPNRCLLSDWKMEHLFHMYFYNGQPSQQSTALLTIDTHSHHWEVGIKDTQGDPEKRFPSVEMAIRTKWEGAAIDWNGTMPFF</sequence>
<dbReference type="EC" id="3.4.19.12" evidence="2"/>
<evidence type="ECO:0000256" key="2">
    <source>
        <dbReference type="RuleBase" id="RU367088"/>
    </source>
</evidence>
<feature type="domain" description="Deubiquitinating enzyme MINDY-3/4 conserved" evidence="4">
    <location>
        <begin position="173"/>
        <end position="529"/>
    </location>
</feature>
<organism evidence="5 6">
    <name type="scientific">Coregonus suidteri</name>
    <dbReference type="NCBI Taxonomy" id="861788"/>
    <lineage>
        <taxon>Eukaryota</taxon>
        <taxon>Metazoa</taxon>
        <taxon>Chordata</taxon>
        <taxon>Craniata</taxon>
        <taxon>Vertebrata</taxon>
        <taxon>Euteleostomi</taxon>
        <taxon>Actinopterygii</taxon>
        <taxon>Neopterygii</taxon>
        <taxon>Teleostei</taxon>
        <taxon>Protacanthopterygii</taxon>
        <taxon>Salmoniformes</taxon>
        <taxon>Salmonidae</taxon>
        <taxon>Coregoninae</taxon>
        <taxon>Coregonus</taxon>
    </lineage>
</organism>
<dbReference type="Pfam" id="PF13898">
    <property type="entry name" value="MINDY-3_4_CD"/>
    <property type="match status" value="1"/>
</dbReference>